<organism evidence="11 12">
    <name type="scientific">Albugo candida</name>
    <dbReference type="NCBI Taxonomy" id="65357"/>
    <lineage>
        <taxon>Eukaryota</taxon>
        <taxon>Sar</taxon>
        <taxon>Stramenopiles</taxon>
        <taxon>Oomycota</taxon>
        <taxon>Peronosporomycetes</taxon>
        <taxon>Albuginales</taxon>
        <taxon>Albuginaceae</taxon>
        <taxon>Albugo</taxon>
    </lineage>
</organism>
<keyword evidence="3 9" id="KW-0812">Transmembrane</keyword>
<keyword evidence="12" id="KW-1185">Reference proteome</keyword>
<keyword evidence="2" id="KW-0813">Transport</keyword>
<keyword evidence="7" id="KW-1071">Ligand-gated ion channel</keyword>
<dbReference type="OrthoDB" id="421226at2759"/>
<feature type="domain" description="Cyclic nucleotide-binding" evidence="10">
    <location>
        <begin position="344"/>
        <end position="442"/>
    </location>
</feature>
<evidence type="ECO:0000256" key="6">
    <source>
        <dbReference type="ARBA" id="ARBA00023136"/>
    </source>
</evidence>
<evidence type="ECO:0000256" key="2">
    <source>
        <dbReference type="ARBA" id="ARBA00022448"/>
    </source>
</evidence>
<keyword evidence="5" id="KW-0406">Ion transport</keyword>
<dbReference type="EMBL" id="CAIX01000073">
    <property type="protein sequence ID" value="CCI44570.1"/>
    <property type="molecule type" value="Genomic_DNA"/>
</dbReference>
<evidence type="ECO:0000259" key="10">
    <source>
        <dbReference type="PROSITE" id="PS50042"/>
    </source>
</evidence>
<evidence type="ECO:0000256" key="7">
    <source>
        <dbReference type="ARBA" id="ARBA00023286"/>
    </source>
</evidence>
<feature type="transmembrane region" description="Helical" evidence="9">
    <location>
        <begin position="779"/>
        <end position="796"/>
    </location>
</feature>
<dbReference type="Proteomes" id="UP000053237">
    <property type="component" value="Unassembled WGS sequence"/>
</dbReference>
<evidence type="ECO:0000256" key="1">
    <source>
        <dbReference type="ARBA" id="ARBA00004141"/>
    </source>
</evidence>
<dbReference type="SUPFAM" id="SSF51206">
    <property type="entry name" value="cAMP-binding domain-like"/>
    <property type="match status" value="4"/>
</dbReference>
<feature type="domain" description="Cyclic nucleotide-binding" evidence="10">
    <location>
        <begin position="1054"/>
        <end position="1099"/>
    </location>
</feature>
<dbReference type="PANTHER" id="PTHR45638:SF11">
    <property type="entry name" value="CYCLIC NUCLEOTIDE-GATED CATION CHANNEL SUBUNIT A"/>
    <property type="match status" value="1"/>
</dbReference>
<evidence type="ECO:0000256" key="9">
    <source>
        <dbReference type="SAM" id="Phobius"/>
    </source>
</evidence>
<dbReference type="STRING" id="65357.A0A024GE04"/>
<feature type="region of interest" description="Disordered" evidence="8">
    <location>
        <begin position="2574"/>
        <end position="2604"/>
    </location>
</feature>
<feature type="transmembrane region" description="Helical" evidence="9">
    <location>
        <begin position="146"/>
        <end position="166"/>
    </location>
</feature>
<dbReference type="SUPFAM" id="SSF81324">
    <property type="entry name" value="Voltage-gated potassium channels"/>
    <property type="match status" value="4"/>
</dbReference>
<evidence type="ECO:0000256" key="3">
    <source>
        <dbReference type="ARBA" id="ARBA00022692"/>
    </source>
</evidence>
<dbReference type="PANTHER" id="PTHR45638">
    <property type="entry name" value="CYCLIC NUCLEOTIDE-GATED CATION CHANNEL SUBUNIT A"/>
    <property type="match status" value="1"/>
</dbReference>
<feature type="domain" description="Cyclic nucleotide-binding" evidence="10">
    <location>
        <begin position="1535"/>
        <end position="1635"/>
    </location>
</feature>
<feature type="compositionally biased region" description="Polar residues" evidence="8">
    <location>
        <begin position="1724"/>
        <end position="1737"/>
    </location>
</feature>
<dbReference type="GO" id="GO:0005221">
    <property type="term" value="F:intracellularly cyclic nucleotide-activated monoatomic cation channel activity"/>
    <property type="evidence" value="ECO:0007669"/>
    <property type="project" value="InterPro"/>
</dbReference>
<dbReference type="Gene3D" id="1.10.287.70">
    <property type="match status" value="4"/>
</dbReference>
<feature type="transmembrane region" description="Helical" evidence="9">
    <location>
        <begin position="1431"/>
        <end position="1459"/>
    </location>
</feature>
<feature type="transmembrane region" description="Helical" evidence="9">
    <location>
        <begin position="1351"/>
        <end position="1372"/>
    </location>
</feature>
<dbReference type="Pfam" id="PF00027">
    <property type="entry name" value="cNMP_binding"/>
    <property type="match status" value="3"/>
</dbReference>
<dbReference type="InterPro" id="IPR014710">
    <property type="entry name" value="RmlC-like_jellyroll"/>
</dbReference>
<keyword evidence="6 9" id="KW-0472">Membrane</keyword>
<feature type="transmembrane region" description="Helical" evidence="9">
    <location>
        <begin position="243"/>
        <end position="264"/>
    </location>
</feature>
<proteinExistence type="predicted"/>
<feature type="transmembrane region" description="Helical" evidence="9">
    <location>
        <begin position="2081"/>
        <end position="2102"/>
    </location>
</feature>
<evidence type="ECO:0000256" key="5">
    <source>
        <dbReference type="ARBA" id="ARBA00023065"/>
    </source>
</evidence>
<comment type="subcellular location">
    <subcellularLocation>
        <location evidence="1">Membrane</location>
        <topology evidence="1">Multi-pass membrane protein</topology>
    </subcellularLocation>
</comment>
<feature type="region of interest" description="Disordered" evidence="8">
    <location>
        <begin position="1724"/>
        <end position="1751"/>
    </location>
</feature>
<evidence type="ECO:0000313" key="11">
    <source>
        <dbReference type="EMBL" id="CCI44570.1"/>
    </source>
</evidence>
<dbReference type="Gene3D" id="1.10.287.630">
    <property type="entry name" value="Helix hairpin bin"/>
    <property type="match status" value="2"/>
</dbReference>
<dbReference type="Gene3D" id="2.60.120.10">
    <property type="entry name" value="Jelly Rolls"/>
    <property type="match status" value="4"/>
</dbReference>
<feature type="transmembrane region" description="Helical" evidence="9">
    <location>
        <begin position="567"/>
        <end position="592"/>
    </location>
</feature>
<feature type="transmembrane region" description="Helical" evidence="9">
    <location>
        <begin position="704"/>
        <end position="730"/>
    </location>
</feature>
<keyword evidence="4 9" id="KW-1133">Transmembrane helix</keyword>
<feature type="domain" description="Cyclic nucleotide-binding" evidence="10">
    <location>
        <begin position="2602"/>
        <end position="2680"/>
    </location>
</feature>
<accession>A0A024GE04</accession>
<gene>
    <name evidence="11" type="ORF">BN9_053790</name>
</gene>
<feature type="transmembrane region" description="Helical" evidence="9">
    <location>
        <begin position="2334"/>
        <end position="2355"/>
    </location>
</feature>
<feature type="transmembrane region" description="Helical" evidence="9">
    <location>
        <begin position="2241"/>
        <end position="2264"/>
    </location>
</feature>
<evidence type="ECO:0000256" key="4">
    <source>
        <dbReference type="ARBA" id="ARBA00022989"/>
    </source>
</evidence>
<dbReference type="Pfam" id="PF00520">
    <property type="entry name" value="Ion_trans"/>
    <property type="match status" value="3"/>
</dbReference>
<dbReference type="SMART" id="SM00100">
    <property type="entry name" value="cNMP"/>
    <property type="match status" value="2"/>
</dbReference>
<feature type="compositionally biased region" description="Basic and acidic residues" evidence="8">
    <location>
        <begin position="2575"/>
        <end position="2588"/>
    </location>
</feature>
<dbReference type="InterPro" id="IPR005821">
    <property type="entry name" value="Ion_trans_dom"/>
</dbReference>
<sequence>MGCVIRAIAWRREIKFLLKKVHGLLGRFKLHPISSELFDTTSSASSEYSTGESKDAIPSINQHSFVYGSNSLQQSTFVERESSTQSKLALFVILADILPWEAVFLSDLNLMHIMGLIRFIQAAYHLPRRFNRVILSRSGTSTLVQLLSFSTTAMLVYLTVLGIYLAHLAGSGYMLIAHIECGLNFTWCSNDPYPGSWVLRDNLEKGSFWRKYLRSMYWGCKTVTTLGQGDLIPTTMLETNYRIFIQFVAGLWATAIGTACSFHFSYIDANMHINITTRLAQMMKFTSSRKISNQLTADLNTYFRYMQRTRHGVEEELILSNLPEQYRMRCANFVKYKHLEKITLFKNRHGAFLRSVLAGLRWDCFVPNQSILKYGEPEEMLIVSSGEIRVQDENMDDCGRLIAGSTYAEHALAQKSKSSHYLVADSFCEVWLLPRLAFKQTLYEHFPRVSYATALQDKNAVPNSIEPERSGMLRNDKASAVRKASAGVPLKESNAMRGRQGKMFKDFGSALSGIATWRLPHSKFQKNWLVAECVLMCYIVLQVPYYIAFEREFGLLNESRSSLRSAFVHYVRVFEFYWNVAVEGFFLLDLYFRSRCFVRSTHAPTRQNNNILVHSIHDFTQISSEAGLIIEHRNIFEHYLETEGYLADMAANIPLPLIWDVLNKEKLPVNVVNSLRFVRLLKLIRVRHLKYKIRKLMLDSGISTALQFLINATIFCLAMTMLAGSLFYMASDKFSYHRDENVQVSSAYSCLGDASVHGNCSWYLYDQSTYKIDSPFTRSYYWSIVLISTVGFGDIVSFSTEETIVGSIWIFMGAIVCYLMGSIITSALSQVNILEAVRRERLERQNLTLLTMTQVSSSTKAIIRQYYATMWKLNGSALDEDEMEEHFPPSQRKRVCASIYAYDLKHSHSFRSLACDTLYGMEGIVLQELAQVAKTQIFLRNVVIMRAEHMASAMFIVQTGEVELLANLGAVSSHALSSSTRYPASGIRGYFQRKSENNHTTSGHKRNAVTLASTHFTTGPKALKIGHKSNRHIFATPRASFDQRADFDRFSVPITFLKRGDCFGEESILSQRHLYQFSARAVSGVQITVIQRQDFLNLVQKYPSVFADVYYAINGYVAEEKEILKKIGQNLIKYPKITRQCGMSQNARSSFLASKSRVISLSFTAWIQTSLNHILRSVTPKLRPSNVGTNVGTSRSVIFDPKSTFVVYWHRVITAIVVYNFYQIVFRLAFLPQPSPSTMLKLTIIDYSCDFCLYLDIYWKLKRFGYTEYREKILDPVLIRQRYRKKGWFTLDCWSMLPIYYVGNNYYLATVARLPRLLRSPQLSDFVNNVQKKIQEEYMHGSTMASSLFDLFKFFIIFLSTAHYVASLYYMLGVLQLKHGIADQSWVNVDSILLEYPDSISIHYLRAMYWCLSTFTVDCFGDIVARNFLETVFSIFICILGWIFIGQVIGRISTLIITLDKASKEQHERVESFEQYAKRRNLPSALRRHAMASLEYKSKCYLQLIPHEVFDLLPPSLHIQLFEELYGDFVRALPEFDMLTNAQVEAVASVLTLEIYLQGDVIVDATCAGRNVYILKDGCGEIFAPRSRLIFAALSPGDMFGEFSFFLPNSVRLASLRAAHSSQLLVLNQNNWKRLWPPAQRMQLENKIVTRLKKKYHGVALSYLNIMKNFASRAEGSTVSVSDDWFFDGGTGINLQALDSLTYCGFEGTHDKLKSLEKQNYVSIQPQTADTPTSVKSTRADIEPRSGRSIKAHSSSIDVFVSKLASSFPEKGSQNDGGRSTSKREKLQKKASLSTHKVHQMPDTFKVEAAEILGLVCSSKDLYEKSQASTRESPSLPLSERRLMQGPALDAPKTLKSIVSGIKQNSNLTRRLQASGGTRKCREMKVKVRFSSDVVVRWRRHLKRVWALRLIDTLWHHISKQLNNHHEGQYRFDNKARCDFDIVEVESKPRLKRRHSFGDVQQARKQNLLNMDQIEVYLSRIVKQIENKWSCANEYASKRQIESYKSTIQRTMSRKSAASVIPALSQGRRQSLHTSRIPQAAGLLGSSKDSGVNPYLIWAVPPTRTFASFLNAPKFRHGWDIVMLLVDYYCIFAIPFRASFLQDRLDSSDHRAQFLMWFAIEFAVIDVVSVMNFILCRNYFTFLREGERVTDRTEITRNYYEHGSYVRDLIAILPFELVPTFACFLFRVHLTPSFFNEHFLYSLSTFRFTKVLRGLEVHQLHEKIKYYVLYERKVARLSPTYFYLGQLMLDFIIGTHWIACVFYSSSYWSYYKHQNMASWLTAPGMLSFHGLKNLDELYDFPILSKYSRSVHFSIGAITTVCYGDILPMNYFENIVTLVVIFLSIGVFSMLSGVYFKIFEMEVGRRAQFEQRVAQANHYMIFHEFPSQSWKQMQAYFSLLWHETKGMNEEEMLRGLTPSVKRRIALYVHGNLIRNVRLFDTCEYSFAESIVTAMRNEIYVTNDVIIQHGDLGRSLYIIESGLVSVRIVRVSTVPAASREAQEAEKQGNIVKVTPELTAALVEDSDHQKATKMLEKSILAAPNFYSIAKTLQDQARLSKSKAWVQGPTIDMVAMTQQREESSRNAAEKPTEISPAVNAPPAKNSGEINTARQVQVKTTEAQRVIGSFGYFGERSLIFGTPRTATCIALHTCSVFCLTLDNYEKILEAYPHYRSKNMREWVFNTRVVR</sequence>
<dbReference type="InterPro" id="IPR000595">
    <property type="entry name" value="cNMP-bd_dom"/>
</dbReference>
<dbReference type="InterPro" id="IPR018490">
    <property type="entry name" value="cNMP-bd_dom_sf"/>
</dbReference>
<keyword evidence="7" id="KW-0407">Ion channel</keyword>
<dbReference type="FunFam" id="1.10.287.70:FF:000566">
    <property type="entry name" value="Uncharacterized protein"/>
    <property type="match status" value="2"/>
</dbReference>
<evidence type="ECO:0000256" key="8">
    <source>
        <dbReference type="SAM" id="MobiDB-lite"/>
    </source>
</evidence>
<dbReference type="InterPro" id="IPR050866">
    <property type="entry name" value="CNG_cation_channel"/>
</dbReference>
<feature type="region of interest" description="Disordered" evidence="8">
    <location>
        <begin position="1768"/>
        <end position="1799"/>
    </location>
</feature>
<feature type="transmembrane region" description="Helical" evidence="9">
    <location>
        <begin position="808"/>
        <end position="828"/>
    </location>
</feature>
<evidence type="ECO:0000313" key="12">
    <source>
        <dbReference type="Proteomes" id="UP000053237"/>
    </source>
</evidence>
<dbReference type="InParanoid" id="A0A024GE04"/>
<reference evidence="11 12" key="1">
    <citation type="submission" date="2012-05" db="EMBL/GenBank/DDBJ databases">
        <title>Recombination and specialization in a pathogen metapopulation.</title>
        <authorList>
            <person name="Gardiner A."/>
            <person name="Kemen E."/>
            <person name="Schultz-Larsen T."/>
            <person name="MacLean D."/>
            <person name="Van Oosterhout C."/>
            <person name="Jones J.D.G."/>
        </authorList>
    </citation>
    <scope>NUCLEOTIDE SEQUENCE [LARGE SCALE GENOMIC DNA]</scope>
    <source>
        <strain evidence="11 12">Ac Nc2</strain>
    </source>
</reference>
<name>A0A024GE04_9STRA</name>
<comment type="caution">
    <text evidence="11">The sequence shown here is derived from an EMBL/GenBank/DDBJ whole genome shotgun (WGS) entry which is preliminary data.</text>
</comment>
<feature type="transmembrane region" description="Helical" evidence="9">
    <location>
        <begin position="2114"/>
        <end position="2135"/>
    </location>
</feature>
<dbReference type="CDD" id="cd00038">
    <property type="entry name" value="CAP_ED"/>
    <property type="match status" value="4"/>
</dbReference>
<dbReference type="GO" id="GO:0016020">
    <property type="term" value="C:membrane"/>
    <property type="evidence" value="ECO:0007669"/>
    <property type="project" value="UniProtKB-SubCell"/>
</dbReference>
<feature type="domain" description="Cyclic nucleotide-binding" evidence="10">
    <location>
        <begin position="2437"/>
        <end position="2484"/>
    </location>
</feature>
<feature type="transmembrane region" description="Helical" evidence="9">
    <location>
        <begin position="528"/>
        <end position="547"/>
    </location>
</feature>
<protein>
    <recommendedName>
        <fullName evidence="10">Cyclic nucleotide-binding domain-containing protein</fullName>
    </recommendedName>
</protein>
<dbReference type="PROSITE" id="PS50042">
    <property type="entry name" value="CNMP_BINDING_3"/>
    <property type="match status" value="5"/>
</dbReference>
<dbReference type="GO" id="GO:0044877">
    <property type="term" value="F:protein-containing complex binding"/>
    <property type="evidence" value="ECO:0007669"/>
    <property type="project" value="TreeGrafter"/>
</dbReference>